<gene>
    <name evidence="2" type="ORF">P879_01214</name>
</gene>
<dbReference type="PROSITE" id="PS50106">
    <property type="entry name" value="PDZ"/>
    <property type="match status" value="1"/>
</dbReference>
<organism evidence="2 3">
    <name type="scientific">Paragonimus westermani</name>
    <dbReference type="NCBI Taxonomy" id="34504"/>
    <lineage>
        <taxon>Eukaryota</taxon>
        <taxon>Metazoa</taxon>
        <taxon>Spiralia</taxon>
        <taxon>Lophotrochozoa</taxon>
        <taxon>Platyhelminthes</taxon>
        <taxon>Trematoda</taxon>
        <taxon>Digenea</taxon>
        <taxon>Plagiorchiida</taxon>
        <taxon>Troglotremata</taxon>
        <taxon>Troglotrematidae</taxon>
        <taxon>Paragonimus</taxon>
    </lineage>
</organism>
<evidence type="ECO:0000259" key="1">
    <source>
        <dbReference type="PROSITE" id="PS50106"/>
    </source>
</evidence>
<dbReference type="Gene3D" id="2.30.42.10">
    <property type="match status" value="1"/>
</dbReference>
<feature type="domain" description="PDZ" evidence="1">
    <location>
        <begin position="112"/>
        <end position="207"/>
    </location>
</feature>
<accession>A0A8T0DNZ0</accession>
<dbReference type="EMBL" id="JTDF01001709">
    <property type="protein sequence ID" value="KAF8569649.1"/>
    <property type="molecule type" value="Genomic_DNA"/>
</dbReference>
<proteinExistence type="predicted"/>
<dbReference type="Pfam" id="PF00595">
    <property type="entry name" value="PDZ"/>
    <property type="match status" value="1"/>
</dbReference>
<dbReference type="InterPro" id="IPR036034">
    <property type="entry name" value="PDZ_sf"/>
</dbReference>
<dbReference type="SMART" id="SM00228">
    <property type="entry name" value="PDZ"/>
    <property type="match status" value="1"/>
</dbReference>
<dbReference type="Proteomes" id="UP000699462">
    <property type="component" value="Unassembled WGS sequence"/>
</dbReference>
<dbReference type="OrthoDB" id="6252892at2759"/>
<keyword evidence="3" id="KW-1185">Reference proteome</keyword>
<sequence length="297" mass="33387">MPHRHKTSFTHWNSTDGTLLEKHHSSIGFTQQEIRDAHEKIFNKKPVLPSSSKLTSRSFHESETDAIQSPTEITNMRSLTTNSFISNWTNSFHNYPLAHIPWLPPPTDLPFRVRLVQDPEHGFGILLRRGTYHERVGLSSTGEFLEVRRPALYAEPGSIGICRVGLLPGDRLIALNNTDVQSFVRTDVVALIRSSGDCITLTVKPCPEMLEFSYRTVATQCNISDELAATILMETVGADDSTLPETTHLREASQLEVRSQVLKVGGLKNLSEHILEVCVRVCPSYFVFNQKEHINTL</sequence>
<protein>
    <recommendedName>
        <fullName evidence="1">PDZ domain-containing protein</fullName>
    </recommendedName>
</protein>
<reference evidence="2 3" key="1">
    <citation type="submission" date="2019-07" db="EMBL/GenBank/DDBJ databases">
        <title>Annotation for the trematode Paragonimus westermani.</title>
        <authorList>
            <person name="Choi Y.-J."/>
        </authorList>
    </citation>
    <scope>NUCLEOTIDE SEQUENCE [LARGE SCALE GENOMIC DNA]</scope>
    <source>
        <strain evidence="2">180907_Pwestermani</strain>
    </source>
</reference>
<evidence type="ECO:0000313" key="2">
    <source>
        <dbReference type="EMBL" id="KAF8569649.1"/>
    </source>
</evidence>
<comment type="caution">
    <text evidence="2">The sequence shown here is derived from an EMBL/GenBank/DDBJ whole genome shotgun (WGS) entry which is preliminary data.</text>
</comment>
<dbReference type="InterPro" id="IPR001478">
    <property type="entry name" value="PDZ"/>
</dbReference>
<dbReference type="AlphaFoldDB" id="A0A8T0DNZ0"/>
<dbReference type="SUPFAM" id="SSF50156">
    <property type="entry name" value="PDZ domain-like"/>
    <property type="match status" value="1"/>
</dbReference>
<evidence type="ECO:0000313" key="3">
    <source>
        <dbReference type="Proteomes" id="UP000699462"/>
    </source>
</evidence>
<name>A0A8T0DNZ0_9TREM</name>